<feature type="transmembrane region" description="Helical" evidence="1">
    <location>
        <begin position="155"/>
        <end position="175"/>
    </location>
</feature>
<keyword evidence="1" id="KW-0472">Membrane</keyword>
<evidence type="ECO:0000313" key="3">
    <source>
        <dbReference type="Proteomes" id="UP000194737"/>
    </source>
</evidence>
<dbReference type="RefSeq" id="WP_086324333.1">
    <property type="nucleotide sequence ID" value="NZ_NGLB01000001.1"/>
</dbReference>
<keyword evidence="1" id="KW-1133">Transmembrane helix</keyword>
<dbReference type="AlphaFoldDB" id="A0AB73PRM2"/>
<evidence type="ECO:0000313" key="2">
    <source>
        <dbReference type="EMBL" id="OTN98594.1"/>
    </source>
</evidence>
<keyword evidence="1" id="KW-0812">Transmembrane</keyword>
<evidence type="ECO:0008006" key="4">
    <source>
        <dbReference type="Google" id="ProtNLM"/>
    </source>
</evidence>
<name>A0AB73PRM2_ENTFC</name>
<evidence type="ECO:0000256" key="1">
    <source>
        <dbReference type="SAM" id="Phobius"/>
    </source>
</evidence>
<gene>
    <name evidence="2" type="ORF">A5804_000077</name>
</gene>
<comment type="caution">
    <text evidence="2">The sequence shown here is derived from an EMBL/GenBank/DDBJ whole genome shotgun (WGS) entry which is preliminary data.</text>
</comment>
<dbReference type="Proteomes" id="UP000194737">
    <property type="component" value="Unassembled WGS sequence"/>
</dbReference>
<feature type="transmembrane region" description="Helical" evidence="1">
    <location>
        <begin position="40"/>
        <end position="56"/>
    </location>
</feature>
<organism evidence="2 3">
    <name type="scientific">Enterococcus faecium</name>
    <name type="common">Streptococcus faecium</name>
    <dbReference type="NCBI Taxonomy" id="1352"/>
    <lineage>
        <taxon>Bacteria</taxon>
        <taxon>Bacillati</taxon>
        <taxon>Bacillota</taxon>
        <taxon>Bacilli</taxon>
        <taxon>Lactobacillales</taxon>
        <taxon>Enterococcaceae</taxon>
        <taxon>Enterococcus</taxon>
    </lineage>
</organism>
<proteinExistence type="predicted"/>
<accession>A0AB73PRM2</accession>
<feature type="transmembrane region" description="Helical" evidence="1">
    <location>
        <begin position="129"/>
        <end position="149"/>
    </location>
</feature>
<dbReference type="EMBL" id="NGLB01000001">
    <property type="protein sequence ID" value="OTN98594.1"/>
    <property type="molecule type" value="Genomic_DNA"/>
</dbReference>
<sequence>MAKIPLIGEGRKYYFYDLEENKVYYGLADYHLEGKKGVKLSINLLATISIFGYILVKPFNEIRLLEDFSIVNKVLMIASIAFLCFLLSFFGTKLWLKKISMKTKISDNTVYLAANSKEILIKTYNTYIALYKFIYSLLLVSILMLGITVMTKNLVFLFMSLIIIMLFGMCTSFVYTSNRVNGIDSLLKISDAKRILIKLKREGVF</sequence>
<feature type="transmembrane region" description="Helical" evidence="1">
    <location>
        <begin position="76"/>
        <end position="96"/>
    </location>
</feature>
<protein>
    <recommendedName>
        <fullName evidence="4">DUF443 family protein</fullName>
    </recommendedName>
</protein>
<reference evidence="2 3" key="1">
    <citation type="submission" date="2017-05" db="EMBL/GenBank/DDBJ databases">
        <title>The Genome Sequence of Enterococcus faecium 6F2_DIV0138.</title>
        <authorList>
            <consortium name="The Broad Institute Genomics Platform"/>
            <consortium name="The Broad Institute Genomic Center for Infectious Diseases"/>
            <person name="Earl A."/>
            <person name="Manson A."/>
            <person name="Schwartman J."/>
            <person name="Gilmore M."/>
            <person name="Abouelleil A."/>
            <person name="Cao P."/>
            <person name="Chapman S."/>
            <person name="Cusick C."/>
            <person name="Shea T."/>
            <person name="Young S."/>
            <person name="Neafsey D."/>
            <person name="Nusbaum C."/>
            <person name="Birren B."/>
        </authorList>
    </citation>
    <scope>NUCLEOTIDE SEQUENCE [LARGE SCALE GENOMIC DNA]</scope>
    <source>
        <strain evidence="2 3">6F2_DIV0138</strain>
    </source>
</reference>